<evidence type="ECO:0000259" key="1">
    <source>
        <dbReference type="Pfam" id="PF00149"/>
    </source>
</evidence>
<comment type="caution">
    <text evidence="2">The sequence shown here is derived from an EMBL/GenBank/DDBJ whole genome shotgun (WGS) entry which is preliminary data.</text>
</comment>
<dbReference type="Gene3D" id="3.60.21.10">
    <property type="match status" value="1"/>
</dbReference>
<dbReference type="PANTHER" id="PTHR42850">
    <property type="entry name" value="METALLOPHOSPHOESTERASE"/>
    <property type="match status" value="1"/>
</dbReference>
<dbReference type="Proteomes" id="UP000260943">
    <property type="component" value="Unassembled WGS sequence"/>
</dbReference>
<dbReference type="RefSeq" id="WP_009140128.1">
    <property type="nucleotide sequence ID" value="NZ_CABKQG010000001.1"/>
</dbReference>
<evidence type="ECO:0000313" key="2">
    <source>
        <dbReference type="EMBL" id="RGL11703.1"/>
    </source>
</evidence>
<proteinExistence type="predicted"/>
<organism evidence="2 3">
    <name type="scientific">Collinsella tanakaei</name>
    <dbReference type="NCBI Taxonomy" id="626935"/>
    <lineage>
        <taxon>Bacteria</taxon>
        <taxon>Bacillati</taxon>
        <taxon>Actinomycetota</taxon>
        <taxon>Coriobacteriia</taxon>
        <taxon>Coriobacteriales</taxon>
        <taxon>Coriobacteriaceae</taxon>
        <taxon>Collinsella</taxon>
    </lineage>
</organism>
<dbReference type="SUPFAM" id="SSF56300">
    <property type="entry name" value="Metallo-dependent phosphatases"/>
    <property type="match status" value="1"/>
</dbReference>
<dbReference type="InterPro" id="IPR029052">
    <property type="entry name" value="Metallo-depent_PP-like"/>
</dbReference>
<feature type="domain" description="Calcineurin-like phosphoesterase" evidence="1">
    <location>
        <begin position="3"/>
        <end position="232"/>
    </location>
</feature>
<dbReference type="EMBL" id="QSRJ01000002">
    <property type="protein sequence ID" value="RGL11703.1"/>
    <property type="molecule type" value="Genomic_DNA"/>
</dbReference>
<dbReference type="AlphaFoldDB" id="A0A3E4QXY1"/>
<dbReference type="GeneID" id="62757888"/>
<accession>A0A3E4QXY1</accession>
<dbReference type="PANTHER" id="PTHR42850:SF4">
    <property type="entry name" value="ZINC-DEPENDENT ENDOPOLYPHOSPHATASE"/>
    <property type="match status" value="1"/>
</dbReference>
<dbReference type="GO" id="GO:0016791">
    <property type="term" value="F:phosphatase activity"/>
    <property type="evidence" value="ECO:0007669"/>
    <property type="project" value="TreeGrafter"/>
</dbReference>
<dbReference type="GO" id="GO:0008803">
    <property type="term" value="F:bis(5'-nucleosyl)-tetraphosphatase (symmetrical) activity"/>
    <property type="evidence" value="ECO:0007669"/>
    <property type="project" value="TreeGrafter"/>
</dbReference>
<gene>
    <name evidence="2" type="ORF">DXC81_02675</name>
</gene>
<dbReference type="Pfam" id="PF00149">
    <property type="entry name" value="Metallophos"/>
    <property type="match status" value="1"/>
</dbReference>
<sequence>MATYVTSDAHGHVRALDRALELAGPGSGDVVYVLGDMVDRGPDPVGVLRLVRSLPNARVLMGNHERMLLDTLMSEDEREVFIWEMNGGSTTARGLDSLASDEAADLIDWIAQLPLFDVVEVDDRRPGAAARAGVLGCDARRTYLLTHAGIDALAARAYLAMAGTAGSTGAFADAAGSSVASGADVATLRDMMASQSADDLLWIRSEFWGAPTGLVGPDGRGPVVVAGHTPSILLRRYATLMGGTGAHEGMYGCMVEVGATASTFGEADRICVDCAAATGYPSGRVGVMRLEDRRVWYAEVREGE</sequence>
<reference evidence="2 3" key="1">
    <citation type="submission" date="2018-08" db="EMBL/GenBank/DDBJ databases">
        <title>A genome reference for cultivated species of the human gut microbiota.</title>
        <authorList>
            <person name="Zou Y."/>
            <person name="Xue W."/>
            <person name="Luo G."/>
        </authorList>
    </citation>
    <scope>NUCLEOTIDE SEQUENCE [LARGE SCALE GENOMIC DNA]</scope>
    <source>
        <strain evidence="2 3">TF08-14</strain>
    </source>
</reference>
<dbReference type="GO" id="GO:0005737">
    <property type="term" value="C:cytoplasm"/>
    <property type="evidence" value="ECO:0007669"/>
    <property type="project" value="TreeGrafter"/>
</dbReference>
<dbReference type="InterPro" id="IPR004843">
    <property type="entry name" value="Calcineurin-like_PHP"/>
</dbReference>
<evidence type="ECO:0000313" key="3">
    <source>
        <dbReference type="Proteomes" id="UP000260943"/>
    </source>
</evidence>
<protein>
    <submittedName>
        <fullName evidence="2">Serine/threonine protein phosphatase</fullName>
    </submittedName>
</protein>
<dbReference type="InterPro" id="IPR050126">
    <property type="entry name" value="Ap4A_hydrolase"/>
</dbReference>
<dbReference type="GO" id="GO:0110154">
    <property type="term" value="P:RNA decapping"/>
    <property type="evidence" value="ECO:0007669"/>
    <property type="project" value="TreeGrafter"/>
</dbReference>
<name>A0A3E4QXY1_9ACTN</name>